<dbReference type="Gene3D" id="3.40.630.40">
    <property type="entry name" value="Zn-dependent exopeptidases"/>
    <property type="match status" value="1"/>
</dbReference>
<dbReference type="EMBL" id="UAQM01000001">
    <property type="protein sequence ID" value="SPU42515.1"/>
    <property type="molecule type" value="Genomic_DNA"/>
</dbReference>
<proteinExistence type="predicted"/>
<gene>
    <name evidence="1" type="ORF">NCTC11165_00663</name>
</gene>
<dbReference type="Proteomes" id="UP000250358">
    <property type="component" value="Unassembled WGS sequence"/>
</dbReference>
<protein>
    <submittedName>
        <fullName evidence="1">Predicted N-formylglutamate amidohydrolase</fullName>
    </submittedName>
</protein>
<evidence type="ECO:0000313" key="2">
    <source>
        <dbReference type="Proteomes" id="UP000250358"/>
    </source>
</evidence>
<evidence type="ECO:0000313" key="1">
    <source>
        <dbReference type="EMBL" id="SPU42515.1"/>
    </source>
</evidence>
<dbReference type="RefSeq" id="WP_252865443.1">
    <property type="nucleotide sequence ID" value="NZ_UAQM01000001.1"/>
</dbReference>
<dbReference type="SUPFAM" id="SSF53187">
    <property type="entry name" value="Zn-dependent exopeptidases"/>
    <property type="match status" value="1"/>
</dbReference>
<keyword evidence="1" id="KW-0378">Hydrolase</keyword>
<accession>A0A2X1C283</accession>
<dbReference type="AlphaFoldDB" id="A0A2X1C283"/>
<reference evidence="1 2" key="1">
    <citation type="submission" date="2018-06" db="EMBL/GenBank/DDBJ databases">
        <authorList>
            <consortium name="Pathogen Informatics"/>
            <person name="Doyle S."/>
        </authorList>
    </citation>
    <scope>NUCLEOTIDE SEQUENCE [LARGE SCALE GENOMIC DNA]</scope>
    <source>
        <strain evidence="1 2">NCTC11165</strain>
    </source>
</reference>
<name>A0A2X1C283_BREDI</name>
<dbReference type="Pfam" id="PF05013">
    <property type="entry name" value="FGase"/>
    <property type="match status" value="1"/>
</dbReference>
<dbReference type="InterPro" id="IPR007709">
    <property type="entry name" value="N-FG_amidohydro"/>
</dbReference>
<organism evidence="1 2">
    <name type="scientific">Brevundimonas diminuta</name>
    <name type="common">Pseudomonas diminuta</name>
    <dbReference type="NCBI Taxonomy" id="293"/>
    <lineage>
        <taxon>Bacteria</taxon>
        <taxon>Pseudomonadati</taxon>
        <taxon>Pseudomonadota</taxon>
        <taxon>Alphaproteobacteria</taxon>
        <taxon>Caulobacterales</taxon>
        <taxon>Caulobacteraceae</taxon>
        <taxon>Brevundimonas</taxon>
    </lineage>
</organism>
<dbReference type="GO" id="GO:0016787">
    <property type="term" value="F:hydrolase activity"/>
    <property type="evidence" value="ECO:0007669"/>
    <property type="project" value="UniProtKB-KW"/>
</dbReference>
<sequence length="296" mass="31647">MKTNGGAAASGRAFRCEAGYGEGMDAPQPPFWIVPADAGRATPLVFASPHSGDFYPDDMGATASARAVRSAEDAAVDQLIDCGPGEGAGLIAARVGRAYVDLNRAPDEWDPTLIVDAVASRVSAKAQAGYGVLARLAGDGTPLYGRRLTRSEAEARVARVHAPYHAALAGMMQAARARFGRAVLIDWHSMPARATNGAVDVVLGDRHGTSCEALLTRRLRRLFEAQGLTVGLNRPYAGGYATQIWGRPDEGFQAVQVELSRGLYWDEAVWAPSPGWKRCRSALRRVIAELCADWRA</sequence>